<dbReference type="EC" id="6.1.1.10" evidence="1"/>
<dbReference type="Gene3D" id="2.170.220.10">
    <property type="match status" value="1"/>
</dbReference>
<evidence type="ECO:0000256" key="5">
    <source>
        <dbReference type="ARBA" id="ARBA00022917"/>
    </source>
</evidence>
<evidence type="ECO:0000256" key="7">
    <source>
        <dbReference type="RuleBase" id="RU363039"/>
    </source>
</evidence>
<evidence type="ECO:0000259" key="8">
    <source>
        <dbReference type="Pfam" id="PF09334"/>
    </source>
</evidence>
<dbReference type="GO" id="GO:0004825">
    <property type="term" value="F:methionine-tRNA ligase activity"/>
    <property type="evidence" value="ECO:0007669"/>
    <property type="project" value="UniProtKB-EC"/>
</dbReference>
<feature type="domain" description="Methionyl/Leucyl tRNA synthetase" evidence="8">
    <location>
        <begin position="20"/>
        <end position="162"/>
    </location>
</feature>
<dbReference type="SUPFAM" id="SSF52374">
    <property type="entry name" value="Nucleotidylyl transferase"/>
    <property type="match status" value="1"/>
</dbReference>
<dbReference type="InterPro" id="IPR009080">
    <property type="entry name" value="tRNAsynth_Ia_anticodon-bd"/>
</dbReference>
<keyword evidence="3 7" id="KW-0547">Nucleotide-binding</keyword>
<dbReference type="PANTHER" id="PTHR43326:SF1">
    <property type="entry name" value="METHIONINE--TRNA LIGASE, MITOCHONDRIAL"/>
    <property type="match status" value="1"/>
</dbReference>
<feature type="domain" description="Methionyl/Leucyl tRNA synthetase" evidence="8">
    <location>
        <begin position="164"/>
        <end position="372"/>
    </location>
</feature>
<dbReference type="GO" id="GO:0005524">
    <property type="term" value="F:ATP binding"/>
    <property type="evidence" value="ECO:0007669"/>
    <property type="project" value="UniProtKB-KW"/>
</dbReference>
<dbReference type="EMBL" id="VTXO01000001">
    <property type="protein sequence ID" value="NOI79363.1"/>
    <property type="molecule type" value="Genomic_DNA"/>
</dbReference>
<accession>A0AAE5LGG9</accession>
<sequence>MSFKSLFHSSSDSRHSEQCFVTTPIFYANGEPHLGHAYTGVVADILHRFNSLSGVKSHLITGTDEHGQKIANTAQANQQSPEQFVEKTSRSFRNFWPQLDINPDVFIRTTADQHKANIERVWRTLEQKGDIYLGHYSGDYCVACEQFYPERELLNGFLCPVHKQPITRVEEKTYLFQLEKYRLALLEYYQNNPGVVVPQHYQNTLIEQLASEPLEDLSISRINNQWGIKVPSNQEHTVYVWIDALFSYITAIAEKDADVSAIERTEHVIGKDILLFHAVYWPAFLLALELPLPKKLIVHGWWTIGGEKISKSNPLTTVNPSSFAQRLSTDGIRYALVRQKPLYRDGNVELEEFTGLINGDLLNNFANLVKRNHTIVVKEFSGSLTLESAGRLDSDCRTHVSEFSCDLERIVSAYHDRDLYRVTKECNALLSKLNAFFHHRAPWLIRKGQPVQESQQTCLIVCNFVRELAWLLSPIVPELCQHIITELSEQPSSHLNASGGVLKSVEVVSAKSHLRRLSC</sequence>
<organism evidence="9 10">
    <name type="scientific">Vibrio tubiashii</name>
    <dbReference type="NCBI Taxonomy" id="29498"/>
    <lineage>
        <taxon>Bacteria</taxon>
        <taxon>Pseudomonadati</taxon>
        <taxon>Pseudomonadota</taxon>
        <taxon>Gammaproteobacteria</taxon>
        <taxon>Vibrionales</taxon>
        <taxon>Vibrionaceae</taxon>
        <taxon>Vibrio</taxon>
        <taxon>Vibrio oreintalis group</taxon>
    </lineage>
</organism>
<dbReference type="SUPFAM" id="SSF47323">
    <property type="entry name" value="Anticodon-binding domain of a subclass of class I aminoacyl-tRNA synthetases"/>
    <property type="match status" value="1"/>
</dbReference>
<name>A0AAE5LGG9_9VIBR</name>
<evidence type="ECO:0000313" key="10">
    <source>
        <dbReference type="Proteomes" id="UP000572722"/>
    </source>
</evidence>
<dbReference type="InterPro" id="IPR015413">
    <property type="entry name" value="Methionyl/Leucyl_tRNA_Synth"/>
</dbReference>
<dbReference type="Proteomes" id="UP000572722">
    <property type="component" value="Unassembled WGS sequence"/>
</dbReference>
<comment type="caution">
    <text evidence="9">The sequence shown here is derived from an EMBL/GenBank/DDBJ whole genome shotgun (WGS) entry which is preliminary data.</text>
</comment>
<evidence type="ECO:0000256" key="1">
    <source>
        <dbReference type="ARBA" id="ARBA00012838"/>
    </source>
</evidence>
<dbReference type="GO" id="GO:0006431">
    <property type="term" value="P:methionyl-tRNA aminoacylation"/>
    <property type="evidence" value="ECO:0007669"/>
    <property type="project" value="InterPro"/>
</dbReference>
<dbReference type="PANTHER" id="PTHR43326">
    <property type="entry name" value="METHIONYL-TRNA SYNTHETASE"/>
    <property type="match status" value="1"/>
</dbReference>
<dbReference type="Gene3D" id="3.40.50.620">
    <property type="entry name" value="HUPs"/>
    <property type="match status" value="1"/>
</dbReference>
<dbReference type="InterPro" id="IPR014729">
    <property type="entry name" value="Rossmann-like_a/b/a_fold"/>
</dbReference>
<proteinExistence type="inferred from homology"/>
<protein>
    <recommendedName>
        <fullName evidence="1">methionine--tRNA ligase</fullName>
        <ecNumber evidence="1">6.1.1.10</ecNumber>
    </recommendedName>
</protein>
<keyword evidence="4 7" id="KW-0067">ATP-binding</keyword>
<keyword evidence="6 7" id="KW-0030">Aminoacyl-tRNA synthetase</keyword>
<evidence type="ECO:0000256" key="2">
    <source>
        <dbReference type="ARBA" id="ARBA00022598"/>
    </source>
</evidence>
<evidence type="ECO:0000256" key="3">
    <source>
        <dbReference type="ARBA" id="ARBA00022741"/>
    </source>
</evidence>
<keyword evidence="2 7" id="KW-0436">Ligase</keyword>
<dbReference type="PRINTS" id="PR01041">
    <property type="entry name" value="TRNASYNTHMET"/>
</dbReference>
<dbReference type="CDD" id="cd00814">
    <property type="entry name" value="MetRS_core"/>
    <property type="match status" value="1"/>
</dbReference>
<dbReference type="RefSeq" id="WP_171320130.1">
    <property type="nucleotide sequence ID" value="NZ_VTXO01000001.1"/>
</dbReference>
<evidence type="ECO:0000256" key="6">
    <source>
        <dbReference type="ARBA" id="ARBA00023146"/>
    </source>
</evidence>
<gene>
    <name evidence="9" type="ORF">F0237_01725</name>
</gene>
<evidence type="ECO:0000256" key="4">
    <source>
        <dbReference type="ARBA" id="ARBA00022840"/>
    </source>
</evidence>
<dbReference type="Gene3D" id="1.10.730.10">
    <property type="entry name" value="Isoleucyl-tRNA Synthetase, Domain 1"/>
    <property type="match status" value="1"/>
</dbReference>
<evidence type="ECO:0000313" key="9">
    <source>
        <dbReference type="EMBL" id="NOI79363.1"/>
    </source>
</evidence>
<comment type="similarity">
    <text evidence="7">Belongs to the class-I aminoacyl-tRNA synthetase family.</text>
</comment>
<dbReference type="Pfam" id="PF09334">
    <property type="entry name" value="tRNA-synt_1g"/>
    <property type="match status" value="2"/>
</dbReference>
<reference evidence="9 10" key="1">
    <citation type="submission" date="2019-08" db="EMBL/GenBank/DDBJ databases">
        <title>Draft genome sequencing and comparative genomics of hatchery-associated Vibrios.</title>
        <authorList>
            <person name="Kehlet-Delgado H."/>
            <person name="Mueller R.S."/>
        </authorList>
    </citation>
    <scope>NUCLEOTIDE SEQUENCE [LARGE SCALE GENOMIC DNA]</scope>
    <source>
        <strain evidence="9 10">01-65-5-1</strain>
    </source>
</reference>
<dbReference type="InterPro" id="IPR023457">
    <property type="entry name" value="Met-tRNA_synth_2"/>
</dbReference>
<keyword evidence="5 7" id="KW-0648">Protein biosynthesis</keyword>
<dbReference type="AlphaFoldDB" id="A0AAE5LGG9"/>
<dbReference type="FunFam" id="2.170.220.10:FF:000003">
    <property type="entry name" value="Methionine--tRNA ligase"/>
    <property type="match status" value="1"/>
</dbReference>
<dbReference type="InterPro" id="IPR033911">
    <property type="entry name" value="MetRS_core"/>
</dbReference>